<dbReference type="InterPro" id="IPR011990">
    <property type="entry name" value="TPR-like_helical_dom_sf"/>
</dbReference>
<dbReference type="Pfam" id="PF09976">
    <property type="entry name" value="TPR_21"/>
    <property type="match status" value="1"/>
</dbReference>
<feature type="domain" description="Ancillary SecYEG translocon subunit/Cell division coordinator CpoB TPR" evidence="2">
    <location>
        <begin position="39"/>
        <end position="142"/>
    </location>
</feature>
<dbReference type="EMBL" id="LNQE01000739">
    <property type="protein sequence ID" value="KUG25236.1"/>
    <property type="molecule type" value="Genomic_DNA"/>
</dbReference>
<evidence type="ECO:0000259" key="2">
    <source>
        <dbReference type="Pfam" id="PF09976"/>
    </source>
</evidence>
<dbReference type="AlphaFoldDB" id="A0A0W8FWL5"/>
<dbReference type="InterPro" id="IPR019734">
    <property type="entry name" value="TPR_rpt"/>
</dbReference>
<dbReference type="InterPro" id="IPR018704">
    <property type="entry name" value="SecYEG/CpoB_TPR"/>
</dbReference>
<dbReference type="PROSITE" id="PS50005">
    <property type="entry name" value="TPR"/>
    <property type="match status" value="1"/>
</dbReference>
<keyword evidence="1" id="KW-0472">Membrane</keyword>
<sequence>MLAKKKKFGKKNIKEDKLVSFYSKTLQYFDVYKNQVYVGVAIIVVIIVAIVYFTGQSKVKQVEATSALAKASQQYNSSNFQAVIQGSSTPGVPSLAEVADKYSGTEAGEIARIYLANSYYYTGDIENALKHYKKYSGSNRLYKASSLAGIAACYEVMKDFERAAKYFRDAANTYPNNVLNSQYLLSGAINYIKANDYKTAKSLLETLKDKYAQSQEARDADRYLAEIEININS</sequence>
<dbReference type="SMART" id="SM00028">
    <property type="entry name" value="TPR"/>
    <property type="match status" value="2"/>
</dbReference>
<protein>
    <recommendedName>
        <fullName evidence="2">Ancillary SecYEG translocon subunit/Cell division coordinator CpoB TPR domain-containing protein</fullName>
    </recommendedName>
</protein>
<name>A0A0W8FWL5_9ZZZZ</name>
<evidence type="ECO:0000313" key="3">
    <source>
        <dbReference type="EMBL" id="KUG25236.1"/>
    </source>
</evidence>
<evidence type="ECO:0000256" key="1">
    <source>
        <dbReference type="SAM" id="Phobius"/>
    </source>
</evidence>
<proteinExistence type="predicted"/>
<reference evidence="3" key="1">
    <citation type="journal article" date="2015" name="Proc. Natl. Acad. Sci. U.S.A.">
        <title>Networks of energetic and metabolic interactions define dynamics in microbial communities.</title>
        <authorList>
            <person name="Embree M."/>
            <person name="Liu J.K."/>
            <person name="Al-Bassam M.M."/>
            <person name="Zengler K."/>
        </authorList>
    </citation>
    <scope>NUCLEOTIDE SEQUENCE</scope>
</reference>
<organism evidence="3">
    <name type="scientific">hydrocarbon metagenome</name>
    <dbReference type="NCBI Taxonomy" id="938273"/>
    <lineage>
        <taxon>unclassified sequences</taxon>
        <taxon>metagenomes</taxon>
        <taxon>ecological metagenomes</taxon>
    </lineage>
</organism>
<gene>
    <name evidence="3" type="ORF">ASZ90_004943</name>
</gene>
<dbReference type="Pfam" id="PF13174">
    <property type="entry name" value="TPR_6"/>
    <property type="match status" value="2"/>
</dbReference>
<accession>A0A0W8FWL5</accession>
<dbReference type="Gene3D" id="1.25.40.10">
    <property type="entry name" value="Tetratricopeptide repeat domain"/>
    <property type="match status" value="2"/>
</dbReference>
<feature type="transmembrane region" description="Helical" evidence="1">
    <location>
        <begin position="36"/>
        <end position="55"/>
    </location>
</feature>
<comment type="caution">
    <text evidence="3">The sequence shown here is derived from an EMBL/GenBank/DDBJ whole genome shotgun (WGS) entry which is preliminary data.</text>
</comment>
<keyword evidence="1" id="KW-1133">Transmembrane helix</keyword>
<dbReference type="SUPFAM" id="SSF48452">
    <property type="entry name" value="TPR-like"/>
    <property type="match status" value="1"/>
</dbReference>
<keyword evidence="1" id="KW-0812">Transmembrane</keyword>